<comment type="caution">
    <text evidence="1">The sequence shown here is derived from an EMBL/GenBank/DDBJ whole genome shotgun (WGS) entry which is preliminary data.</text>
</comment>
<proteinExistence type="predicted"/>
<feature type="non-terminal residue" evidence="1">
    <location>
        <position position="222"/>
    </location>
</feature>
<name>A0A5J4PC03_9ZZZZ</name>
<dbReference type="EMBL" id="SNRY01009882">
    <property type="protein sequence ID" value="KAA6306470.1"/>
    <property type="molecule type" value="Genomic_DNA"/>
</dbReference>
<organism evidence="1">
    <name type="scientific">termite gut metagenome</name>
    <dbReference type="NCBI Taxonomy" id="433724"/>
    <lineage>
        <taxon>unclassified sequences</taxon>
        <taxon>metagenomes</taxon>
        <taxon>organismal metagenomes</taxon>
    </lineage>
</organism>
<gene>
    <name evidence="1" type="ORF">EZS27_041874</name>
</gene>
<accession>A0A5J4PC03</accession>
<protein>
    <submittedName>
        <fullName evidence="1">Uncharacterized protein</fullName>
    </submittedName>
</protein>
<dbReference type="AlphaFoldDB" id="A0A5J4PC03"/>
<feature type="non-terminal residue" evidence="1">
    <location>
        <position position="1"/>
    </location>
</feature>
<sequence>GGVSGLQGFEACFEAFGLGFITCFYACFDYHTDSNNFIINILTFTIMANLVSLCTGKSFDTTKQVVEKNQIIQMSGYHDDRFVVYDIVSSKWGLSYQLINLRTKKIEQCNLIQPLSEKFGIGYYFNDTTPEFMDAFEVAILKSEAEQNRQAEEEERQAEHKRTEELKIIGRERFKAILPTNAQAVIIAEKRQNESDTMTDYYGHSTTRTVILGFSTHKRDLF</sequence>
<reference evidence="1" key="1">
    <citation type="submission" date="2019-03" db="EMBL/GenBank/DDBJ databases">
        <title>Single cell metagenomics reveals metabolic interactions within the superorganism composed of flagellate Streblomastix strix and complex community of Bacteroidetes bacteria on its surface.</title>
        <authorList>
            <person name="Treitli S.C."/>
            <person name="Kolisko M."/>
            <person name="Husnik F."/>
            <person name="Keeling P."/>
            <person name="Hampl V."/>
        </authorList>
    </citation>
    <scope>NUCLEOTIDE SEQUENCE</scope>
    <source>
        <strain evidence="1">STM</strain>
    </source>
</reference>
<evidence type="ECO:0000313" key="1">
    <source>
        <dbReference type="EMBL" id="KAA6306470.1"/>
    </source>
</evidence>